<dbReference type="NCBIfam" id="TIGR00689">
    <property type="entry name" value="rpiB_lacA_lacB"/>
    <property type="match status" value="1"/>
</dbReference>
<dbReference type="NCBIfam" id="NF004051">
    <property type="entry name" value="PRK05571.1"/>
    <property type="match status" value="1"/>
</dbReference>
<dbReference type="PANTHER" id="PTHR30345">
    <property type="entry name" value="RIBOSE-5-PHOSPHATE ISOMERASE B"/>
    <property type="match status" value="1"/>
</dbReference>
<dbReference type="InterPro" id="IPR003500">
    <property type="entry name" value="RpiB_LacA_LacB"/>
</dbReference>
<dbReference type="NCBIfam" id="TIGR01120">
    <property type="entry name" value="rpiB"/>
    <property type="match status" value="1"/>
</dbReference>
<accession>A0A855X0N7</accession>
<dbReference type="Pfam" id="PF02502">
    <property type="entry name" value="LacAB_rpiB"/>
    <property type="match status" value="1"/>
</dbReference>
<feature type="active site" description="Proton acceptor" evidence="3">
    <location>
        <position position="65"/>
    </location>
</feature>
<evidence type="ECO:0000256" key="1">
    <source>
        <dbReference type="ARBA" id="ARBA00008754"/>
    </source>
</evidence>
<dbReference type="InterPro" id="IPR004785">
    <property type="entry name" value="RpiB"/>
</dbReference>
<dbReference type="InterPro" id="IPR036569">
    <property type="entry name" value="RpiB_LacA_LacB_sf"/>
</dbReference>
<dbReference type="EMBL" id="PQAP01000194">
    <property type="protein sequence ID" value="PWB68649.1"/>
    <property type="molecule type" value="Genomic_DNA"/>
</dbReference>
<organism evidence="4 5">
    <name type="scientific">candidate division GN15 bacterium</name>
    <dbReference type="NCBI Taxonomy" id="2072418"/>
    <lineage>
        <taxon>Bacteria</taxon>
        <taxon>candidate division GN15</taxon>
    </lineage>
</organism>
<dbReference type="AlphaFoldDB" id="A0A855X0N7"/>
<gene>
    <name evidence="4" type="primary">rpiB</name>
    <name evidence="4" type="ORF">C3F09_11290</name>
</gene>
<evidence type="ECO:0000313" key="4">
    <source>
        <dbReference type="EMBL" id="PWB68649.1"/>
    </source>
</evidence>
<dbReference type="PANTHER" id="PTHR30345:SF0">
    <property type="entry name" value="DNA DAMAGE-REPAIR_TOLERATION PROTEIN DRT102"/>
    <property type="match status" value="1"/>
</dbReference>
<dbReference type="GO" id="GO:0019316">
    <property type="term" value="P:D-allose catabolic process"/>
    <property type="evidence" value="ECO:0007669"/>
    <property type="project" value="TreeGrafter"/>
</dbReference>
<dbReference type="GO" id="GO:0009052">
    <property type="term" value="P:pentose-phosphate shunt, non-oxidative branch"/>
    <property type="evidence" value="ECO:0007669"/>
    <property type="project" value="TreeGrafter"/>
</dbReference>
<dbReference type="Proteomes" id="UP000250918">
    <property type="component" value="Unassembled WGS sequence"/>
</dbReference>
<dbReference type="Gene3D" id="3.40.1400.10">
    <property type="entry name" value="Sugar-phosphate isomerase, RpiB/LacA/LacB"/>
    <property type="match status" value="1"/>
</dbReference>
<sequence>MKVAIGADHKGFDYKEKIKAILKGLGIEVTDFGTTSHDSVDYPDYGLKVAHAVADGSANYGITVCWTGNGMNIAANKVKGIRSGLALNPEMAVLARQHNDVNVLAIASKYVPETDLDLIVRAFLQTQFEGGRHIPRVDKIKSEERC</sequence>
<keyword evidence="2 4" id="KW-0413">Isomerase</keyword>
<name>A0A855X0N7_9BACT</name>
<reference evidence="4 5" key="1">
    <citation type="journal article" date="2018" name="ISME J.">
        <title>A methanotrophic archaeon couples anaerobic oxidation of methane to Fe(III) reduction.</title>
        <authorList>
            <person name="Cai C."/>
            <person name="Leu A.O."/>
            <person name="Xie G.J."/>
            <person name="Guo J."/>
            <person name="Feng Y."/>
            <person name="Zhao J.X."/>
            <person name="Tyson G.W."/>
            <person name="Yuan Z."/>
            <person name="Hu S."/>
        </authorList>
    </citation>
    <scope>NUCLEOTIDE SEQUENCE [LARGE SCALE GENOMIC DNA]</scope>
    <source>
        <strain evidence="4">FeB_12</strain>
    </source>
</reference>
<dbReference type="SUPFAM" id="SSF89623">
    <property type="entry name" value="Ribose/Galactose isomerase RpiB/AlsB"/>
    <property type="match status" value="1"/>
</dbReference>
<evidence type="ECO:0000256" key="2">
    <source>
        <dbReference type="ARBA" id="ARBA00023235"/>
    </source>
</evidence>
<proteinExistence type="inferred from homology"/>
<comment type="caution">
    <text evidence="4">The sequence shown here is derived from an EMBL/GenBank/DDBJ whole genome shotgun (WGS) entry which is preliminary data.</text>
</comment>
<protein>
    <submittedName>
        <fullName evidence="4">Ribose 5-phosphate isomerase B</fullName>
    </submittedName>
</protein>
<dbReference type="PIRSF" id="PIRSF005384">
    <property type="entry name" value="RpiB_LacA_B"/>
    <property type="match status" value="1"/>
</dbReference>
<feature type="active site" description="Proton donor" evidence="3">
    <location>
        <position position="98"/>
    </location>
</feature>
<comment type="similarity">
    <text evidence="1">Belongs to the LacAB/RpiB family.</text>
</comment>
<evidence type="ECO:0000313" key="5">
    <source>
        <dbReference type="Proteomes" id="UP000250918"/>
    </source>
</evidence>
<dbReference type="GO" id="GO:0004751">
    <property type="term" value="F:ribose-5-phosphate isomerase activity"/>
    <property type="evidence" value="ECO:0007669"/>
    <property type="project" value="TreeGrafter"/>
</dbReference>
<evidence type="ECO:0000256" key="3">
    <source>
        <dbReference type="PIRSR" id="PIRSR005384-1"/>
    </source>
</evidence>